<evidence type="ECO:0000313" key="2">
    <source>
        <dbReference type="Proteomes" id="UP001177021"/>
    </source>
</evidence>
<accession>A0ACB0J1W2</accession>
<gene>
    <name evidence="1" type="ORF">MILVUS5_LOCUS8297</name>
</gene>
<evidence type="ECO:0000313" key="1">
    <source>
        <dbReference type="EMBL" id="CAJ2638038.1"/>
    </source>
</evidence>
<reference evidence="1" key="1">
    <citation type="submission" date="2023-10" db="EMBL/GenBank/DDBJ databases">
        <authorList>
            <person name="Rodriguez Cubillos JULIANA M."/>
            <person name="De Vega J."/>
        </authorList>
    </citation>
    <scope>NUCLEOTIDE SEQUENCE</scope>
</reference>
<protein>
    <submittedName>
        <fullName evidence="1">Uncharacterized protein</fullName>
    </submittedName>
</protein>
<sequence>MTFTFTSSAFQPPIETIIPPKPPDGDNANRKGAKEMISFRDKVLGNHILMEREKVDLLATNKAKVELVQGNRLMPMLHVEKSVIAELSVPWKDTLVVKLLGKSLGYNTMKAKLENVWKLTGGFELLNVGKSYYMVKFDGVEDKNKVINGGPWIIYDHILAVSQWSPTFNATTATIDKTMVWIRIPSLNLVYYDESLLWALASMVGTPVKVDMHTLRVARGRFARICVEIDLTKPVVGRVGINGDWYHVQYEGLHIICTQCGCYGHVLKDCGMKKNCVSIEKKNNSGENNGDKIDSGAGEKIMENQNVNQGVNNDENPSKSVQAVGELTPDLLHGEWIKVERRNKNKKVSEKGMEPWLLTVIYASPRENERHDTWQLLRHLATSINKPWLVMGDFNEIAYPDEKKGGAPVDVKKCQIFNSWINDCNLLEVTTAGTRFTWRGPKWNGRDRVFKKLDRVLCNVDWRIKYHEGFAKVLPRVQSDHHPIIVSLEGHATSSRNRPFRFEAAWNSHVDFKDFLNSNWEKDTNIVQSLHNLTIQLKKWNKDIFGDIFKRKKEILDRLNGIQNSSNYGHSIFLENLEKELQDQLLVTLYQEECFWFQKSRSQWINDGDRNTKYYHSKTIVRRRRNKIISLRKEDRTWVDEPESLKDLVREFYINLFKEDKEVRDPIISWTTYPNNMEEHQNVLNAIIQFDECKKALFDMGPLKSPGEDGYPALFFQQNWDIIADSLFQYVNQVWRNPSLISSINNTLLVLIPKVDRPEFVSQFRPIALCNVVYKIITKVIVNRIKPALDGIISPYQSSFIPGRTIHHNIIVAQEMVHSMARMKGSKMFMSIKIDLEKAYDRLNWKFVENCLNECKFPPNLINIIHHCISSPSFKILWNGEKTDMFTPSRGIRQGDPLSPYLFVICMERLSHIIADQVDAQYWKPMRAGRYGPQISHLLFADDLLLFAEASIEQAHCIMHCLDIFCQASGQKINSQKTEIYFSKNVDQQVREDILHHTGYKQINNMDRYLGANISPCRASRGKFNNIIDKIQNKLSGWKQQCLSFAGRLTLSKSVLSSIPYYHMQYAKLPKNLYDLWCKVLYNKYGRNKDLRVTISSQPYDSPLWKALTGIWEKFQQNIVWQLGDGNNINFWLDKWTPSGTSLLSVTNQIIIDTTLSVRDVLTPSGEWDFDFLTSNLPSNFSFQVLAIPAPMDIDGKDTIGWGGTNTRNFTVKSAYENQNIIAQPIEGDWKAVWSWKGPHRIQTFMWMAAHDRLLTNFRRSKWGVGASPTCSRCDRVNETLIHVLRDCPVATQTWIRLVPSNQIINFFSSSNCSEWIFKNINLQLQDIQNRKWKTIFMVACWHMWKWRNQTIFEDDFQRPTDPTYMIIKMAEDIDKCIHHPLNIRQCDTIFIGWKKPREGWIKLNCDGAYKDSLGLAGCGGLFRNSDGRWIKGYSRKIGTCDALSAEMWGMYLGMQLGWRQGFCHLQVESDSKSLVDMITGKVKFNDTYNIANFQILISLPLGGGILPATFEAMHPEGSLQRAT</sequence>
<name>A0ACB0J1W2_TRIPR</name>
<dbReference type="EMBL" id="CASHSV030000013">
    <property type="protein sequence ID" value="CAJ2638038.1"/>
    <property type="molecule type" value="Genomic_DNA"/>
</dbReference>
<organism evidence="1 2">
    <name type="scientific">Trifolium pratense</name>
    <name type="common">Red clover</name>
    <dbReference type="NCBI Taxonomy" id="57577"/>
    <lineage>
        <taxon>Eukaryota</taxon>
        <taxon>Viridiplantae</taxon>
        <taxon>Streptophyta</taxon>
        <taxon>Embryophyta</taxon>
        <taxon>Tracheophyta</taxon>
        <taxon>Spermatophyta</taxon>
        <taxon>Magnoliopsida</taxon>
        <taxon>eudicotyledons</taxon>
        <taxon>Gunneridae</taxon>
        <taxon>Pentapetalae</taxon>
        <taxon>rosids</taxon>
        <taxon>fabids</taxon>
        <taxon>Fabales</taxon>
        <taxon>Fabaceae</taxon>
        <taxon>Papilionoideae</taxon>
        <taxon>50 kb inversion clade</taxon>
        <taxon>NPAAA clade</taxon>
        <taxon>Hologalegina</taxon>
        <taxon>IRL clade</taxon>
        <taxon>Trifolieae</taxon>
        <taxon>Trifolium</taxon>
    </lineage>
</organism>
<comment type="caution">
    <text evidence="1">The sequence shown here is derived from an EMBL/GenBank/DDBJ whole genome shotgun (WGS) entry which is preliminary data.</text>
</comment>
<proteinExistence type="predicted"/>
<keyword evidence="2" id="KW-1185">Reference proteome</keyword>
<dbReference type="Proteomes" id="UP001177021">
    <property type="component" value="Unassembled WGS sequence"/>
</dbReference>